<protein>
    <recommendedName>
        <fullName evidence="2">Ribosome hibernation promoting factor</fullName>
        <shortName evidence="2">HPF</shortName>
    </recommendedName>
</protein>
<gene>
    <name evidence="5" type="primary">raiA</name>
    <name evidence="2" type="synonym">hpf</name>
    <name evidence="5" type="ORF">P8192_09500</name>
</gene>
<comment type="similarity">
    <text evidence="2">Belongs to the HPF/YfiA ribosome-associated protein family. Long HPF subfamily.</text>
</comment>
<dbReference type="InterPro" id="IPR034694">
    <property type="entry name" value="HPF_long/plastid"/>
</dbReference>
<comment type="subcellular location">
    <subcellularLocation>
        <location evidence="2">Cytoplasm</location>
    </subcellularLocation>
</comment>
<evidence type="ECO:0000313" key="5">
    <source>
        <dbReference type="EMBL" id="WFP15636.1"/>
    </source>
</evidence>
<dbReference type="PANTHER" id="PTHR33231:SF1">
    <property type="entry name" value="30S RIBOSOMAL PROTEIN"/>
    <property type="match status" value="1"/>
</dbReference>
<feature type="compositionally biased region" description="Basic residues" evidence="3">
    <location>
        <begin position="96"/>
        <end position="106"/>
    </location>
</feature>
<dbReference type="InterPro" id="IPR003489">
    <property type="entry name" value="RHF/RaiA"/>
</dbReference>
<dbReference type="NCBIfam" id="TIGR00741">
    <property type="entry name" value="yfiA"/>
    <property type="match status" value="1"/>
</dbReference>
<feature type="compositionally biased region" description="Polar residues" evidence="3">
    <location>
        <begin position="109"/>
        <end position="121"/>
    </location>
</feature>
<dbReference type="Pfam" id="PF02482">
    <property type="entry name" value="Ribosomal_S30AE"/>
    <property type="match status" value="1"/>
</dbReference>
<dbReference type="Gene3D" id="3.30.505.50">
    <property type="entry name" value="Sigma 54 modulation/S30EA ribosomal protein, C-terminal domain"/>
    <property type="match status" value="1"/>
</dbReference>
<comment type="subunit">
    <text evidence="2">Interacts with 100S ribosomes.</text>
</comment>
<dbReference type="Pfam" id="PF16321">
    <property type="entry name" value="Ribosom_S30AE_C"/>
    <property type="match status" value="1"/>
</dbReference>
<dbReference type="InterPro" id="IPR050574">
    <property type="entry name" value="HPF/YfiA_ribosome-assoc"/>
</dbReference>
<dbReference type="RefSeq" id="WP_278156544.1">
    <property type="nucleotide sequence ID" value="NZ_CP121252.1"/>
</dbReference>
<feature type="domain" description="Sigma 54 modulation/S30EA ribosomal protein C-terminal" evidence="4">
    <location>
        <begin position="155"/>
        <end position="205"/>
    </location>
</feature>
<keyword evidence="6" id="KW-1185">Reference proteome</keyword>
<evidence type="ECO:0000256" key="2">
    <source>
        <dbReference type="HAMAP-Rule" id="MF_00839"/>
    </source>
</evidence>
<keyword evidence="1 2" id="KW-0810">Translation regulation</keyword>
<name>A0ABY8H3C6_9MICC</name>
<keyword evidence="2" id="KW-0963">Cytoplasm</keyword>
<dbReference type="InterPro" id="IPR036567">
    <property type="entry name" value="RHF-like"/>
</dbReference>
<evidence type="ECO:0000259" key="4">
    <source>
        <dbReference type="Pfam" id="PF16321"/>
    </source>
</evidence>
<evidence type="ECO:0000256" key="3">
    <source>
        <dbReference type="SAM" id="MobiDB-lite"/>
    </source>
</evidence>
<dbReference type="PANTHER" id="PTHR33231">
    <property type="entry name" value="30S RIBOSOMAL PROTEIN"/>
    <property type="match status" value="1"/>
</dbReference>
<sequence length="226" mass="25799">MTLDINYVARNVSIPESFREYAEERFDRIQPLTNGAQRLEIKLTKQAHRGADGSMTVELTLHEKSDIIRAESSDNDKLVAFDQTFHRLQERLRRLRDRRKGGRRRASVSEATASLTPPTQGDSLVNQVLEARKAEEAEAEEAERARREGDVPVSIRQKVFPTERMTVDEAVDNMELVGHDFYLFVDSETERPSVAYRRRGWSYGVIALGDEESSTERIYHSNTNGG</sequence>
<evidence type="ECO:0000313" key="6">
    <source>
        <dbReference type="Proteomes" id="UP001219037"/>
    </source>
</evidence>
<dbReference type="HAMAP" id="MF_00839">
    <property type="entry name" value="HPF"/>
    <property type="match status" value="1"/>
</dbReference>
<accession>A0ABY8H3C6</accession>
<dbReference type="InterPro" id="IPR038416">
    <property type="entry name" value="Ribosom_S30AE_C_sf"/>
</dbReference>
<dbReference type="EMBL" id="CP121252">
    <property type="protein sequence ID" value="WFP15636.1"/>
    <property type="molecule type" value="Genomic_DNA"/>
</dbReference>
<feature type="region of interest" description="Disordered" evidence="3">
    <location>
        <begin position="96"/>
        <end position="121"/>
    </location>
</feature>
<reference evidence="5 6" key="1">
    <citation type="submission" date="2023-04" db="EMBL/GenBank/DDBJ databases">
        <title>Funneling lignin-derived compounds into biodiesel using alkali-halophilic Citricoccus sp. P2.</title>
        <authorList>
            <person name="Luo C.-B."/>
        </authorList>
    </citation>
    <scope>NUCLEOTIDE SEQUENCE [LARGE SCALE GENOMIC DNA]</scope>
    <source>
        <strain evidence="5 6">P2</strain>
    </source>
</reference>
<comment type="function">
    <text evidence="2">Required for dimerization of active 70S ribosomes into 100S ribosomes in stationary phase; 100S ribosomes are translationally inactive and sometimes present during exponential growth.</text>
</comment>
<dbReference type="InterPro" id="IPR032528">
    <property type="entry name" value="Ribosom_S30AE_C"/>
</dbReference>
<evidence type="ECO:0000256" key="1">
    <source>
        <dbReference type="ARBA" id="ARBA00022845"/>
    </source>
</evidence>
<organism evidence="5 6">
    <name type="scientific">Citricoccus muralis</name>
    <dbReference type="NCBI Taxonomy" id="169134"/>
    <lineage>
        <taxon>Bacteria</taxon>
        <taxon>Bacillati</taxon>
        <taxon>Actinomycetota</taxon>
        <taxon>Actinomycetes</taxon>
        <taxon>Micrococcales</taxon>
        <taxon>Micrococcaceae</taxon>
        <taxon>Citricoccus</taxon>
    </lineage>
</organism>
<dbReference type="Gene3D" id="3.30.160.100">
    <property type="entry name" value="Ribosome hibernation promotion factor-like"/>
    <property type="match status" value="1"/>
</dbReference>
<proteinExistence type="inferred from homology"/>
<dbReference type="SUPFAM" id="SSF69754">
    <property type="entry name" value="Ribosome binding protein Y (YfiA homologue)"/>
    <property type="match status" value="1"/>
</dbReference>
<dbReference type="Proteomes" id="UP001219037">
    <property type="component" value="Chromosome"/>
</dbReference>